<accession>A0ACC1YVG3</accession>
<keyword evidence="2" id="KW-1185">Reference proteome</keyword>
<evidence type="ECO:0000313" key="2">
    <source>
        <dbReference type="Proteomes" id="UP001164539"/>
    </source>
</evidence>
<evidence type="ECO:0000313" key="1">
    <source>
        <dbReference type="EMBL" id="KAJ4727013.1"/>
    </source>
</evidence>
<organism evidence="1 2">
    <name type="scientific">Melia azedarach</name>
    <name type="common">Chinaberry tree</name>
    <dbReference type="NCBI Taxonomy" id="155640"/>
    <lineage>
        <taxon>Eukaryota</taxon>
        <taxon>Viridiplantae</taxon>
        <taxon>Streptophyta</taxon>
        <taxon>Embryophyta</taxon>
        <taxon>Tracheophyta</taxon>
        <taxon>Spermatophyta</taxon>
        <taxon>Magnoliopsida</taxon>
        <taxon>eudicotyledons</taxon>
        <taxon>Gunneridae</taxon>
        <taxon>Pentapetalae</taxon>
        <taxon>rosids</taxon>
        <taxon>malvids</taxon>
        <taxon>Sapindales</taxon>
        <taxon>Meliaceae</taxon>
        <taxon>Melia</taxon>
    </lineage>
</organism>
<gene>
    <name evidence="1" type="ORF">OWV82_000186</name>
</gene>
<name>A0ACC1YVG3_MELAZ</name>
<dbReference type="EMBL" id="CM051394">
    <property type="protein sequence ID" value="KAJ4727013.1"/>
    <property type="molecule type" value="Genomic_DNA"/>
</dbReference>
<proteinExistence type="predicted"/>
<comment type="caution">
    <text evidence="1">The sequence shown here is derived from an EMBL/GenBank/DDBJ whole genome shotgun (WGS) entry which is preliminary data.</text>
</comment>
<dbReference type="Proteomes" id="UP001164539">
    <property type="component" value="Chromosome 1"/>
</dbReference>
<protein>
    <submittedName>
        <fullName evidence="1">Cytochrome P450</fullName>
    </submittedName>
</protein>
<sequence length="454" mass="51948">MWGIAVCLVAIIFVIMNHWVYSWRNPKCNGKLPPGSLGFPVIGETIQFFTPHSLYDIPPFIRKRMDRYGPLFLTSLVGQKVVVSTDPEINYAIFQQENKSFVIWYTESFLEIIGQKSMMSYHGNLHKYLRNLILHLVGPENLRANLLHELDQTTRRHLHSWTTLGTVDVKEGVSQNLRGNFKAFMDGLISFPLNIPGTAFHACIQGRKRAVKVIKDVYRERKASKMRGNDFIDDLIEEVEKEETILNEAIAVDLVFLILFASHETTSQAMTLLAKYIFDHPQVLAELRKEHEAILRSREKEKSEMITWEEYKSMTFTHMVINETVRLANIVPGIFRKVVNDVNIKGYTIPAGWSIMVVPSVIHLNHDKYENPLAFNPWRWEGKELHAGSKTFMAFGGGVRLCVGADFAKLQMAIFVHHLVTKYSWSVIEGGDVVRKPGLIFPNGLHIQIAEMNN</sequence>
<reference evidence="1 2" key="1">
    <citation type="journal article" date="2023" name="Science">
        <title>Complex scaffold remodeling in plant triterpene biosynthesis.</title>
        <authorList>
            <person name="De La Pena R."/>
            <person name="Hodgson H."/>
            <person name="Liu J.C."/>
            <person name="Stephenson M.J."/>
            <person name="Martin A.C."/>
            <person name="Owen C."/>
            <person name="Harkess A."/>
            <person name="Leebens-Mack J."/>
            <person name="Jimenez L.E."/>
            <person name="Osbourn A."/>
            <person name="Sattely E.S."/>
        </authorList>
    </citation>
    <scope>NUCLEOTIDE SEQUENCE [LARGE SCALE GENOMIC DNA]</scope>
    <source>
        <strain evidence="2">cv. JPN11</strain>
        <tissue evidence="1">Leaf</tissue>
    </source>
</reference>